<keyword evidence="2" id="KW-1185">Reference proteome</keyword>
<reference evidence="1 2" key="1">
    <citation type="journal article" date="2021" name="Front. Genet.">
        <title>Chromosome-Level Genome Assembly Reveals Significant Gene Expansion in the Toll and IMD Signaling Pathways of Dendrolimus kikuchii.</title>
        <authorList>
            <person name="Zhou J."/>
            <person name="Wu P."/>
            <person name="Xiong Z."/>
            <person name="Liu N."/>
            <person name="Zhao N."/>
            <person name="Ji M."/>
            <person name="Qiu Y."/>
            <person name="Yang B."/>
        </authorList>
    </citation>
    <scope>NUCLEOTIDE SEQUENCE [LARGE SCALE GENOMIC DNA]</scope>
    <source>
        <strain evidence="1">Ann1</strain>
    </source>
</reference>
<evidence type="ECO:0000313" key="2">
    <source>
        <dbReference type="Proteomes" id="UP000824533"/>
    </source>
</evidence>
<dbReference type="EMBL" id="CM034408">
    <property type="protein sequence ID" value="KAJ0172369.1"/>
    <property type="molecule type" value="Genomic_DNA"/>
</dbReference>
<evidence type="ECO:0000313" key="1">
    <source>
        <dbReference type="EMBL" id="KAJ0172369.1"/>
    </source>
</evidence>
<sequence length="377" mass="43673">MQFTDLFCYAVLTLTVTSSCVYSEEQKPELETQSGKRIAKRDAAVLIDGYPIEPMYLRPKVIYQRISKQRYGPPSKTRYGSTRPKYGASRISRKPTKKYRGKKPYGPSGYKKRTIKPRESYPKWQKPLHGAINKIPHYSYYPPKHVESSFGEPPSDYDLQHLKPKYVIAPIDSYGEPIKTTVSDLVTTTNSFVETTPQYDNPDANAFDQELWQNFEKDKGLDSSFALSKKIPSFLKTDSDMFITPAPDFSEDNLKSYSDIYTYRQNGKEIVGKSNKKKLQYIPDNSKSLNRPWRAQRKPERDEVDEAVVGGQYAEPPARYFEKYQPMFSEDNDFNPPRVYRDMRIMTARRSPYVNYKNSNMAFSPQNLNDAFSINKK</sequence>
<organism evidence="1 2">
    <name type="scientific">Dendrolimus kikuchii</name>
    <dbReference type="NCBI Taxonomy" id="765133"/>
    <lineage>
        <taxon>Eukaryota</taxon>
        <taxon>Metazoa</taxon>
        <taxon>Ecdysozoa</taxon>
        <taxon>Arthropoda</taxon>
        <taxon>Hexapoda</taxon>
        <taxon>Insecta</taxon>
        <taxon>Pterygota</taxon>
        <taxon>Neoptera</taxon>
        <taxon>Endopterygota</taxon>
        <taxon>Lepidoptera</taxon>
        <taxon>Glossata</taxon>
        <taxon>Ditrysia</taxon>
        <taxon>Bombycoidea</taxon>
        <taxon>Lasiocampidae</taxon>
        <taxon>Dendrolimus</taxon>
    </lineage>
</organism>
<name>A0ACC1CLA2_9NEOP</name>
<comment type="caution">
    <text evidence="1">The sequence shown here is derived from an EMBL/GenBank/DDBJ whole genome shotgun (WGS) entry which is preliminary data.</text>
</comment>
<dbReference type="Proteomes" id="UP000824533">
    <property type="component" value="Linkage Group LG22"/>
</dbReference>
<accession>A0ACC1CLA2</accession>
<gene>
    <name evidence="1" type="ORF">K1T71_012342</name>
</gene>
<proteinExistence type="predicted"/>
<protein>
    <submittedName>
        <fullName evidence="1">Uncharacterized protein</fullName>
    </submittedName>
</protein>